<protein>
    <recommendedName>
        <fullName evidence="3">NADH-ubiquinone oxidoreductase chain 4L</fullName>
    </recommendedName>
    <alternativeName>
        <fullName evidence="9">NADH dehydrogenase subunit 4L</fullName>
    </alternativeName>
</protein>
<proteinExistence type="inferred from homology"/>
<evidence type="ECO:0000256" key="2">
    <source>
        <dbReference type="ARBA" id="ARBA00010519"/>
    </source>
</evidence>
<keyword evidence="7" id="KW-0520">NAD</keyword>
<dbReference type="Pfam" id="PF00420">
    <property type="entry name" value="Oxidored_q2"/>
    <property type="match status" value="1"/>
</dbReference>
<evidence type="ECO:0000256" key="4">
    <source>
        <dbReference type="ARBA" id="ARBA00022692"/>
    </source>
</evidence>
<dbReference type="InterPro" id="IPR039428">
    <property type="entry name" value="NUOK/Mnh_C1-like"/>
</dbReference>
<accession>A0A075CJS8</accession>
<comment type="subcellular location">
    <subcellularLocation>
        <location evidence="1">Membrane</location>
        <topology evidence="1">Multi-pass membrane protein</topology>
    </subcellularLocation>
</comment>
<dbReference type="EMBL" id="KF572481">
    <property type="protein sequence ID" value="AGZ63891.1"/>
    <property type="molecule type" value="Genomic_DNA"/>
</dbReference>
<feature type="transmembrane region" description="Helical" evidence="10">
    <location>
        <begin position="6"/>
        <end position="26"/>
    </location>
</feature>
<name>A0A075CJS8_9BILA</name>
<keyword evidence="11" id="KW-0496">Mitochondrion</keyword>
<evidence type="ECO:0000256" key="6">
    <source>
        <dbReference type="ARBA" id="ARBA00022989"/>
    </source>
</evidence>
<geneLocation type="mitochondrion" evidence="11"/>
<dbReference type="GO" id="GO:0016020">
    <property type="term" value="C:membrane"/>
    <property type="evidence" value="ECO:0007669"/>
    <property type="project" value="UniProtKB-SubCell"/>
</dbReference>
<evidence type="ECO:0000256" key="10">
    <source>
        <dbReference type="SAM" id="Phobius"/>
    </source>
</evidence>
<evidence type="ECO:0000313" key="11">
    <source>
        <dbReference type="EMBL" id="AGZ63891.1"/>
    </source>
</evidence>
<reference evidence="11" key="1">
    <citation type="journal article" date="2013" name="Parasit. Vectors">
        <title>Complete mitochondrial genome sequences of two parasitic/commensal nemerteans, Gononemertes parasita and Nemertopsis tetraclitophila (Nemertea: Hoplonemertea) with phylogenetic implications.</title>
        <authorList>
            <person name="Sun W.Y."/>
            <person name="Xu D.L."/>
            <person name="Chen H.X."/>
            <person name="Shi W."/>
            <person name="Sun S.C."/>
        </authorList>
    </citation>
    <scope>NUCLEOTIDE SEQUENCE</scope>
</reference>
<evidence type="ECO:0000256" key="8">
    <source>
        <dbReference type="ARBA" id="ARBA00023136"/>
    </source>
</evidence>
<evidence type="ECO:0000256" key="5">
    <source>
        <dbReference type="ARBA" id="ARBA00022967"/>
    </source>
</evidence>
<evidence type="ECO:0000256" key="9">
    <source>
        <dbReference type="ARBA" id="ARBA00031586"/>
    </source>
</evidence>
<keyword evidence="4 10" id="KW-0812">Transmembrane</keyword>
<evidence type="ECO:0000256" key="7">
    <source>
        <dbReference type="ARBA" id="ARBA00023027"/>
    </source>
</evidence>
<feature type="transmembrane region" description="Helical" evidence="10">
    <location>
        <begin position="38"/>
        <end position="57"/>
    </location>
</feature>
<dbReference type="Gene3D" id="1.10.287.3510">
    <property type="match status" value="1"/>
</dbReference>
<evidence type="ECO:0000256" key="1">
    <source>
        <dbReference type="ARBA" id="ARBA00004141"/>
    </source>
</evidence>
<keyword evidence="8 10" id="KW-0472">Membrane</keyword>
<sequence>MNFGFFFSSFFLSIIMVFMGAISLIVQRFHFLMSLISLEFMVLGLFLLLFSVVSFGYEGYLCFIVLSFASCEAALGLGLLVSLVRSHGSDFISIVSLYEC</sequence>
<gene>
    <name evidence="11" type="primary">nad4L</name>
</gene>
<evidence type="ECO:0000256" key="3">
    <source>
        <dbReference type="ARBA" id="ARBA00016612"/>
    </source>
</evidence>
<feature type="transmembrane region" description="Helical" evidence="10">
    <location>
        <begin position="63"/>
        <end position="84"/>
    </location>
</feature>
<dbReference type="AlphaFoldDB" id="A0A075CJS8"/>
<keyword evidence="5" id="KW-1278">Translocase</keyword>
<comment type="similarity">
    <text evidence="2">Belongs to the complex I subunit 4L family.</text>
</comment>
<keyword evidence="6 10" id="KW-1133">Transmembrane helix</keyword>
<organism evidence="11">
    <name type="scientific">Gononemertes parasita</name>
    <dbReference type="NCBI Taxonomy" id="649615"/>
    <lineage>
        <taxon>Eukaryota</taxon>
        <taxon>Metazoa</taxon>
        <taxon>Spiralia</taxon>
        <taxon>Lophotrochozoa</taxon>
        <taxon>Nemertea</taxon>
        <taxon>Enopla</taxon>
        <taxon>Hoplonemertea</taxon>
        <taxon>Monostilifera</taxon>
        <taxon>Eumonostilifera</taxon>
        <taxon>Prosorhochmidae</taxon>
        <taxon>Gononemertes</taxon>
    </lineage>
</organism>